<protein>
    <recommendedName>
        <fullName evidence="5">DegT/DnrJ/EryC1/StrS aminotransferase</fullName>
    </recommendedName>
</protein>
<comment type="caution">
    <text evidence="3">The sequence shown here is derived from an EMBL/GenBank/DDBJ whole genome shotgun (WGS) entry which is preliminary data.</text>
</comment>
<dbReference type="AlphaFoldDB" id="A0A0C2YBT6"/>
<organism evidence="3 4">
    <name type="scientific">Paramagnetospirillum magnetotacticum MS-1</name>
    <dbReference type="NCBI Taxonomy" id="272627"/>
    <lineage>
        <taxon>Bacteria</taxon>
        <taxon>Pseudomonadati</taxon>
        <taxon>Pseudomonadota</taxon>
        <taxon>Alphaproteobacteria</taxon>
        <taxon>Rhodospirillales</taxon>
        <taxon>Magnetospirillaceae</taxon>
        <taxon>Paramagnetospirillum</taxon>
    </lineage>
</organism>
<dbReference type="RefSeq" id="WP_009871115.1">
    <property type="nucleotide sequence ID" value="NZ_JXSL01000030.1"/>
</dbReference>
<dbReference type="InterPro" id="IPR000653">
    <property type="entry name" value="DegT/StrS_aminotransferase"/>
</dbReference>
<dbReference type="STRING" id="272627.CCC_00255"/>
<evidence type="ECO:0000313" key="4">
    <source>
        <dbReference type="Proteomes" id="UP000031971"/>
    </source>
</evidence>
<sequence>MMSTLALLGGTPIRTKLFPAYSVIGDDDRAAVAKVMESGILSRFLGTWHNDFFGGPEVKAFEHEWATAFSAAHAISVNSATSGLYAAAGAAGIGPGDEVIVSPYTMSASAVAALVFNAVPVFADIDPDSYCLSAKTIAAKITPRTKAIIVVHIFGNVADMDPIMDLAKKHGLTVIEDCAQAPFATYKGRNVGTLGHMGVFSLNYHKHIHTGEGGVVTTNDSRLAEKVQLIRNHAEAVVEKKGVSDLVNMIGFNFRLGEIEAAIGRRQLLKGPDLVRRRQANVRYLEDRIKGIPYLSMPRVQDGVEHVYYVHGLSYDAEAAGVSRATFVRALKAELAATELREGEGVLMGEGYVRPLYLQPLYQKRVGYGEVGCPFKCPHYTGTPDYAPGSCPNTEDAHFNRVITHELIRPPACRSDLDDVANAFAKVAENMAALRDLERK</sequence>
<evidence type="ECO:0008006" key="5">
    <source>
        <dbReference type="Google" id="ProtNLM"/>
    </source>
</evidence>
<dbReference type="Gene3D" id="3.90.1150.10">
    <property type="entry name" value="Aspartate Aminotransferase, domain 1"/>
    <property type="match status" value="1"/>
</dbReference>
<dbReference type="GO" id="GO:0000271">
    <property type="term" value="P:polysaccharide biosynthetic process"/>
    <property type="evidence" value="ECO:0007669"/>
    <property type="project" value="TreeGrafter"/>
</dbReference>
<dbReference type="CDD" id="cd00616">
    <property type="entry name" value="AHBA_syn"/>
    <property type="match status" value="1"/>
</dbReference>
<reference evidence="3 4" key="1">
    <citation type="submission" date="2015-01" db="EMBL/GenBank/DDBJ databases">
        <title>Genome Sequence of Magnetospirillum magnetotacticum Strain MS-1.</title>
        <authorList>
            <person name="Marinov G.K."/>
            <person name="Smalley M.D."/>
            <person name="DeSalvo G."/>
        </authorList>
    </citation>
    <scope>NUCLEOTIDE SEQUENCE [LARGE SCALE GENOMIC DNA]</scope>
    <source>
        <strain evidence="3 4">MS-1</strain>
    </source>
</reference>
<dbReference type="Proteomes" id="UP000031971">
    <property type="component" value="Unassembled WGS sequence"/>
</dbReference>
<dbReference type="InterPro" id="IPR015424">
    <property type="entry name" value="PyrdxlP-dep_Trfase"/>
</dbReference>
<dbReference type="InterPro" id="IPR015422">
    <property type="entry name" value="PyrdxlP-dep_Trfase_small"/>
</dbReference>
<dbReference type="InterPro" id="IPR015421">
    <property type="entry name" value="PyrdxlP-dep_Trfase_major"/>
</dbReference>
<dbReference type="GO" id="GO:0030170">
    <property type="term" value="F:pyridoxal phosphate binding"/>
    <property type="evidence" value="ECO:0007669"/>
    <property type="project" value="TreeGrafter"/>
</dbReference>
<accession>A0A0C2YBT6</accession>
<dbReference type="GO" id="GO:0008483">
    <property type="term" value="F:transaminase activity"/>
    <property type="evidence" value="ECO:0007669"/>
    <property type="project" value="TreeGrafter"/>
</dbReference>
<keyword evidence="2" id="KW-0663">Pyridoxal phosphate</keyword>
<name>A0A0C2YBT6_PARME</name>
<comment type="similarity">
    <text evidence="1 2">Belongs to the DegT/DnrJ/EryC1 family.</text>
</comment>
<gene>
    <name evidence="3" type="ORF">CCC_00255</name>
</gene>
<dbReference type="Pfam" id="PF01041">
    <property type="entry name" value="DegT_DnrJ_EryC1"/>
    <property type="match status" value="1"/>
</dbReference>
<dbReference type="PANTHER" id="PTHR30244:SF34">
    <property type="entry name" value="DTDP-4-AMINO-4,6-DIDEOXYGALACTOSE TRANSAMINASE"/>
    <property type="match status" value="1"/>
</dbReference>
<dbReference type="PANTHER" id="PTHR30244">
    <property type="entry name" value="TRANSAMINASE"/>
    <property type="match status" value="1"/>
</dbReference>
<keyword evidence="4" id="KW-1185">Reference proteome</keyword>
<dbReference type="SUPFAM" id="SSF53383">
    <property type="entry name" value="PLP-dependent transferases"/>
    <property type="match status" value="1"/>
</dbReference>
<proteinExistence type="inferred from homology"/>
<evidence type="ECO:0000256" key="2">
    <source>
        <dbReference type="RuleBase" id="RU004508"/>
    </source>
</evidence>
<dbReference type="Gene3D" id="3.40.640.10">
    <property type="entry name" value="Type I PLP-dependent aspartate aminotransferase-like (Major domain)"/>
    <property type="match status" value="1"/>
</dbReference>
<dbReference type="EMBL" id="JXSL01000030">
    <property type="protein sequence ID" value="KIL97194.1"/>
    <property type="molecule type" value="Genomic_DNA"/>
</dbReference>
<evidence type="ECO:0000256" key="1">
    <source>
        <dbReference type="ARBA" id="ARBA00037999"/>
    </source>
</evidence>
<evidence type="ECO:0000313" key="3">
    <source>
        <dbReference type="EMBL" id="KIL97194.1"/>
    </source>
</evidence>